<dbReference type="PANTHER" id="PTHR33361">
    <property type="entry name" value="GLR0591 PROTEIN"/>
    <property type="match status" value="1"/>
</dbReference>
<proteinExistence type="predicted"/>
<evidence type="ECO:0000313" key="3">
    <source>
        <dbReference type="Proteomes" id="UP000441389"/>
    </source>
</evidence>
<organism evidence="2 3">
    <name type="scientific">Sphingomonas horti</name>
    <dbReference type="NCBI Taxonomy" id="2682842"/>
    <lineage>
        <taxon>Bacteria</taxon>
        <taxon>Pseudomonadati</taxon>
        <taxon>Pseudomonadota</taxon>
        <taxon>Alphaproteobacteria</taxon>
        <taxon>Sphingomonadales</taxon>
        <taxon>Sphingomonadaceae</taxon>
        <taxon>Sphingomonas</taxon>
    </lineage>
</organism>
<keyword evidence="1" id="KW-0732">Signal</keyword>
<dbReference type="AlphaFoldDB" id="A0A6I4J467"/>
<dbReference type="RefSeq" id="WP_157027875.1">
    <property type="nucleotide sequence ID" value="NZ_WQMS01000016.1"/>
</dbReference>
<dbReference type="Proteomes" id="UP000441389">
    <property type="component" value="Unassembled WGS sequence"/>
</dbReference>
<feature type="chain" id="PRO_5026023188" evidence="1">
    <location>
        <begin position="24"/>
        <end position="594"/>
    </location>
</feature>
<comment type="caution">
    <text evidence="2">The sequence shown here is derived from an EMBL/GenBank/DDBJ whole genome shotgun (WGS) entry which is preliminary data.</text>
</comment>
<accession>A0A6I4J467</accession>
<evidence type="ECO:0000256" key="1">
    <source>
        <dbReference type="SAM" id="SignalP"/>
    </source>
</evidence>
<keyword evidence="3" id="KW-1185">Reference proteome</keyword>
<sequence>MTKRARSAIGLWLATGLAAPLIAAPQQPASASPAPQSADARLKALYDAEWTWRQAELGQDPEDEGAAVSDHLPRVDPASQQRRLAYWSAKLAELDKIPAEQLSPEERINAEVFRTALEAFVARIRFREYEDPFGFWTWMAPDRGFGTVAEYRAYIGRLRDTPRYVDEQIANMKAGQKRGFVPARVAIQGRDKTIAPLAASDVSANPFFTPFASMPSNIPAGERDALIAEGRAAVAEAAAPAFAKLLAFVRDDYIPHARTTTAAESLPDGKAYYRAKIREYTTLDLTPEQIHQIGLKEVARIDADMQATMKQAGWTGDFKGFLNYLKTDPQFYAKTPYELVAKSAYVANKVYGQLKYTIGLLPRYRFTIKQTPPAIAPFGTGGNGGLESCLMNTYNLPARPLYTIPPLTLHECVPGHSFQAALALEGPNRPAIRKTTYFSGYGEGWALYMEWLGTKMAIYETPYEEFGRETYEMWRAARLVVDTGLHHMGWSRQQAIDYLAGHTALSDHEVTIEVDRYINDPGQALAYKLGEMLIRRKRAEAEAKLGAGFDQRWFHDVILGLGSVPLPTLERVIDEWIAGGGKNPNPSLVSDATS</sequence>
<dbReference type="EMBL" id="WQMS01000016">
    <property type="protein sequence ID" value="MVO78923.1"/>
    <property type="molecule type" value="Genomic_DNA"/>
</dbReference>
<reference evidence="2 3" key="1">
    <citation type="submission" date="2019-12" db="EMBL/GenBank/DDBJ databases">
        <authorList>
            <person name="Huq M.A."/>
        </authorList>
    </citation>
    <scope>NUCLEOTIDE SEQUENCE [LARGE SCALE GENOMIC DNA]</scope>
    <source>
        <strain evidence="2 3">MAH-20</strain>
    </source>
</reference>
<dbReference type="Pfam" id="PF05960">
    <property type="entry name" value="DUF885"/>
    <property type="match status" value="1"/>
</dbReference>
<evidence type="ECO:0000313" key="2">
    <source>
        <dbReference type="EMBL" id="MVO78923.1"/>
    </source>
</evidence>
<dbReference type="InterPro" id="IPR010281">
    <property type="entry name" value="DUF885"/>
</dbReference>
<gene>
    <name evidence="2" type="ORF">GON01_13390</name>
</gene>
<protein>
    <submittedName>
        <fullName evidence="2">DUF885 family protein</fullName>
    </submittedName>
</protein>
<name>A0A6I4J467_9SPHN</name>
<feature type="signal peptide" evidence="1">
    <location>
        <begin position="1"/>
        <end position="23"/>
    </location>
</feature>
<dbReference type="PANTHER" id="PTHR33361:SF2">
    <property type="entry name" value="DUF885 DOMAIN-CONTAINING PROTEIN"/>
    <property type="match status" value="1"/>
</dbReference>